<dbReference type="AlphaFoldDB" id="A0A9D6V4L8"/>
<accession>A0A9D6V4L8</accession>
<comment type="caution">
    <text evidence="2">The sequence shown here is derived from an EMBL/GenBank/DDBJ whole genome shotgun (WGS) entry which is preliminary data.</text>
</comment>
<evidence type="ECO:0008006" key="4">
    <source>
        <dbReference type="Google" id="ProtNLM"/>
    </source>
</evidence>
<reference evidence="2" key="1">
    <citation type="submission" date="2020-07" db="EMBL/GenBank/DDBJ databases">
        <title>Huge and variable diversity of episymbiotic CPR bacteria and DPANN archaea in groundwater ecosystems.</title>
        <authorList>
            <person name="He C.Y."/>
            <person name="Keren R."/>
            <person name="Whittaker M."/>
            <person name="Farag I.F."/>
            <person name="Doudna J."/>
            <person name="Cate J.H.D."/>
            <person name="Banfield J.F."/>
        </authorList>
    </citation>
    <scope>NUCLEOTIDE SEQUENCE</scope>
    <source>
        <strain evidence="2">NC_groundwater_1664_Pr3_B-0.1um_52_9</strain>
    </source>
</reference>
<evidence type="ECO:0000313" key="3">
    <source>
        <dbReference type="Proteomes" id="UP000807825"/>
    </source>
</evidence>
<organism evidence="2 3">
    <name type="scientific">Desulfomonile tiedjei</name>
    <dbReference type="NCBI Taxonomy" id="2358"/>
    <lineage>
        <taxon>Bacteria</taxon>
        <taxon>Pseudomonadati</taxon>
        <taxon>Thermodesulfobacteriota</taxon>
        <taxon>Desulfomonilia</taxon>
        <taxon>Desulfomonilales</taxon>
        <taxon>Desulfomonilaceae</taxon>
        <taxon>Desulfomonile</taxon>
    </lineage>
</organism>
<proteinExistence type="predicted"/>
<dbReference type="Proteomes" id="UP000807825">
    <property type="component" value="Unassembled WGS sequence"/>
</dbReference>
<name>A0A9D6V4L8_9BACT</name>
<evidence type="ECO:0000256" key="1">
    <source>
        <dbReference type="SAM" id="MobiDB-lite"/>
    </source>
</evidence>
<sequence>MATNHTLKDFLDAIFRPYYKQKTGFVLVRTSARNEIKTGSRYFPNSDGLSREQYSEETNVFFGVCPREKMKPGKEHVGYITCLWAGLDIGPDGYSGKEKHFASEKQAMMAIMAFPLKPSIIVQSGRGMHLYWLLKQVTEISIQSDFEKLLNRIANYFQCSASSGLDAVLRLPETWNSKNQIQSTKCFVERLDPTLRYDIEEFEDLDLRIIIPSKRAPRMPQVKLPAPVRISVVDSHAAVRNDAFRDRHSHGVASTRSQSEEDATTEVEEISEEEGTFALDDESMKKIADMMIDRFSDRILERLADRVAEKVLRGLLNTGGE</sequence>
<feature type="region of interest" description="Disordered" evidence="1">
    <location>
        <begin position="246"/>
        <end position="272"/>
    </location>
</feature>
<feature type="compositionally biased region" description="Acidic residues" evidence="1">
    <location>
        <begin position="260"/>
        <end position="272"/>
    </location>
</feature>
<evidence type="ECO:0000313" key="2">
    <source>
        <dbReference type="EMBL" id="MBI5249067.1"/>
    </source>
</evidence>
<protein>
    <recommendedName>
        <fullName evidence="4">RepB-like DNA primase domain-containing protein</fullName>
    </recommendedName>
</protein>
<gene>
    <name evidence="2" type="ORF">HY912_06190</name>
</gene>
<dbReference type="EMBL" id="JACRDE010000177">
    <property type="protein sequence ID" value="MBI5249067.1"/>
    <property type="molecule type" value="Genomic_DNA"/>
</dbReference>